<organism evidence="3 4">
    <name type="scientific">Streptomyces armeniacus</name>
    <dbReference type="NCBI Taxonomy" id="83291"/>
    <lineage>
        <taxon>Bacteria</taxon>
        <taxon>Bacillati</taxon>
        <taxon>Actinomycetota</taxon>
        <taxon>Actinomycetes</taxon>
        <taxon>Kitasatosporales</taxon>
        <taxon>Streptomycetaceae</taxon>
        <taxon>Streptomyces</taxon>
    </lineage>
</organism>
<evidence type="ECO:0000259" key="2">
    <source>
        <dbReference type="Pfam" id="PF09995"/>
    </source>
</evidence>
<proteinExistence type="predicted"/>
<evidence type="ECO:0000313" key="4">
    <source>
        <dbReference type="Proteomes" id="UP000254425"/>
    </source>
</evidence>
<evidence type="ECO:0000313" key="3">
    <source>
        <dbReference type="EMBL" id="AXK33126.1"/>
    </source>
</evidence>
<dbReference type="EMBL" id="CP031320">
    <property type="protein sequence ID" value="AXK33126.1"/>
    <property type="molecule type" value="Genomic_DNA"/>
</dbReference>
<keyword evidence="4" id="KW-1185">Reference proteome</keyword>
<accession>A0A345XNB0</accession>
<dbReference type="Pfam" id="PF09995">
    <property type="entry name" value="MPAB_Lcp_cat"/>
    <property type="match status" value="1"/>
</dbReference>
<feature type="region of interest" description="Disordered" evidence="1">
    <location>
        <begin position="310"/>
        <end position="350"/>
    </location>
</feature>
<dbReference type="GO" id="GO:0016491">
    <property type="term" value="F:oxidoreductase activity"/>
    <property type="evidence" value="ECO:0007669"/>
    <property type="project" value="InterPro"/>
</dbReference>
<dbReference type="Proteomes" id="UP000254425">
    <property type="component" value="Chromosome"/>
</dbReference>
<dbReference type="PANTHER" id="PTHR36151">
    <property type="entry name" value="BLR2777 PROTEIN"/>
    <property type="match status" value="1"/>
</dbReference>
<dbReference type="PANTHER" id="PTHR36151:SF3">
    <property type="entry name" value="ER-BOUND OXYGENASE MPAB_MPAB'_RUBBER OXYGENASE CATALYTIC DOMAIN-CONTAINING PROTEIN"/>
    <property type="match status" value="1"/>
</dbReference>
<gene>
    <name evidence="3" type="ORF">DVA86_11175</name>
</gene>
<feature type="region of interest" description="Disordered" evidence="1">
    <location>
        <begin position="1"/>
        <end position="49"/>
    </location>
</feature>
<reference evidence="3 4" key="1">
    <citation type="submission" date="2018-07" db="EMBL/GenBank/DDBJ databases">
        <title>Draft genome of the type strain Streptomyces armeniacus ATCC 15676.</title>
        <authorList>
            <person name="Labana P."/>
            <person name="Gosse J.T."/>
            <person name="Boddy C.N."/>
        </authorList>
    </citation>
    <scope>NUCLEOTIDE SEQUENCE [LARGE SCALE GENOMIC DNA]</scope>
    <source>
        <strain evidence="3 4">ATCC 15676</strain>
    </source>
</reference>
<feature type="domain" description="ER-bound oxygenase mpaB/mpaB'/Rubber oxygenase catalytic" evidence="2">
    <location>
        <begin position="58"/>
        <end position="293"/>
    </location>
</feature>
<dbReference type="AlphaFoldDB" id="A0A345XNB0"/>
<evidence type="ECO:0000256" key="1">
    <source>
        <dbReference type="SAM" id="MobiDB-lite"/>
    </source>
</evidence>
<feature type="compositionally biased region" description="Pro residues" evidence="1">
    <location>
        <begin position="323"/>
        <end position="334"/>
    </location>
</feature>
<name>A0A345XNB0_9ACTN</name>
<dbReference type="InterPro" id="IPR018713">
    <property type="entry name" value="MPAB/Lcp_cat_dom"/>
</dbReference>
<protein>
    <submittedName>
        <fullName evidence="3">DUF2236 domain-containing protein</fullName>
    </submittedName>
</protein>
<feature type="compositionally biased region" description="Basic and acidic residues" evidence="1">
    <location>
        <begin position="14"/>
        <end position="29"/>
    </location>
</feature>
<dbReference type="RefSeq" id="WP_208877784.1">
    <property type="nucleotide sequence ID" value="NZ_CP031320.1"/>
</dbReference>
<dbReference type="KEGG" id="sarm:DVA86_11175"/>
<sequence>MPAGAEGATEPADPVDRTDPADPVDRTDPVEPADGTGPAAARETRTPPVPLGPDSLTWCYFGDWRGVLLAPWAGVMQNMHPGLGAGVAEHSRFFEERWQRLYRSLYPIGGVVYDGPRAAETARQVRGYHDTVKGTDAYGRPYHALDPDTFYWAHATFFMLTVLVADRFGPGLNEPEKRQLFDEHVRWYRLYGMSMRPVPGSWEEFQAYWDRMAAEVLEDTRPARDVLDIRRIAKPPALSWLPDAAWRVLRGPQARLTVWLTVGLLPPAARRRLGHHWTVRDERRLRLLGRAVHHGWKLVPSARRYHPRARAGWARAAGHRAPDAPPVETPPRNLPPAAERDSPRHYSPRV</sequence>